<dbReference type="Pfam" id="PF00144">
    <property type="entry name" value="Beta-lactamase"/>
    <property type="match status" value="1"/>
</dbReference>
<reference evidence="3" key="1">
    <citation type="journal article" date="2019" name="Int. J. Syst. Evol. Microbiol.">
        <title>The Global Catalogue of Microorganisms (GCM) 10K type strain sequencing project: providing services to taxonomists for standard genome sequencing and annotation.</title>
        <authorList>
            <consortium name="The Broad Institute Genomics Platform"/>
            <consortium name="The Broad Institute Genome Sequencing Center for Infectious Disease"/>
            <person name="Wu L."/>
            <person name="Ma J."/>
        </authorList>
    </citation>
    <scope>NUCLEOTIDE SEQUENCE [LARGE SCALE GENOMIC DNA]</scope>
    <source>
        <strain evidence="3">CCUG 55250</strain>
    </source>
</reference>
<name>A0ABW0IGI4_9BACT</name>
<dbReference type="SUPFAM" id="SSF56601">
    <property type="entry name" value="beta-lactamase/transpeptidase-like"/>
    <property type="match status" value="1"/>
</dbReference>
<evidence type="ECO:0000313" key="2">
    <source>
        <dbReference type="EMBL" id="MFC5412371.1"/>
    </source>
</evidence>
<proteinExistence type="predicted"/>
<dbReference type="PANTHER" id="PTHR46825:SF9">
    <property type="entry name" value="BETA-LACTAMASE-RELATED DOMAIN-CONTAINING PROTEIN"/>
    <property type="match status" value="1"/>
</dbReference>
<dbReference type="InterPro" id="IPR001466">
    <property type="entry name" value="Beta-lactam-related"/>
</dbReference>
<organism evidence="2 3">
    <name type="scientific">Larkinella bovis</name>
    <dbReference type="NCBI Taxonomy" id="683041"/>
    <lineage>
        <taxon>Bacteria</taxon>
        <taxon>Pseudomonadati</taxon>
        <taxon>Bacteroidota</taxon>
        <taxon>Cytophagia</taxon>
        <taxon>Cytophagales</taxon>
        <taxon>Spirosomataceae</taxon>
        <taxon>Larkinella</taxon>
    </lineage>
</organism>
<protein>
    <submittedName>
        <fullName evidence="2">Serine hydrolase domain-containing protein</fullName>
        <ecNumber evidence="2">3.-.-.-</ecNumber>
    </submittedName>
</protein>
<gene>
    <name evidence="2" type="ORF">ACFPMF_23805</name>
</gene>
<accession>A0ABW0IGI4</accession>
<keyword evidence="2" id="KW-0378">Hydrolase</keyword>
<keyword evidence="3" id="KW-1185">Reference proteome</keyword>
<dbReference type="InterPro" id="IPR050491">
    <property type="entry name" value="AmpC-like"/>
</dbReference>
<dbReference type="InterPro" id="IPR012338">
    <property type="entry name" value="Beta-lactam/transpept-like"/>
</dbReference>
<evidence type="ECO:0000259" key="1">
    <source>
        <dbReference type="Pfam" id="PF00144"/>
    </source>
</evidence>
<dbReference type="Proteomes" id="UP001596106">
    <property type="component" value="Unassembled WGS sequence"/>
</dbReference>
<dbReference type="GO" id="GO:0016787">
    <property type="term" value="F:hydrolase activity"/>
    <property type="evidence" value="ECO:0007669"/>
    <property type="project" value="UniProtKB-KW"/>
</dbReference>
<sequence>MKSIVTGALLLGLLSCAPNDYTIPAVSCTESTPLNSTYSRAQALQALLDRGTADGIPGMSIAVFTPEEGYWAGASGYARLEDKTALQICHLHYGQSVAKLYTAIGILKLVEAGKIALDEPVTTYLPARFSDYITEAHTITVRMLLNHTSGIPGYSLDTDYVTVLLQHPLRTFTPEQYLSYIRKAPLAFKPGSYFEYSDTNYLLLALIADRVSGSYDRLIQESILTPLTLHQTFYDAIQQQPNVVNSYFDRFGNGKLENVSQMQQANVNSLRGDDGITASPLDYVKLLRGLFEGKLLSDKSMTTMTIWVKDQKGEFRYGMGLYFEHFSGQVAYGHGGAGLGAGCGLYYFPEKKLYVFLGTNLGTLTDGPYVRKIGNLRDELLDLLLK</sequence>
<dbReference type="EMBL" id="JBHSMA010000012">
    <property type="protein sequence ID" value="MFC5412371.1"/>
    <property type="molecule type" value="Genomic_DNA"/>
</dbReference>
<dbReference type="EC" id="3.-.-.-" evidence="2"/>
<evidence type="ECO:0000313" key="3">
    <source>
        <dbReference type="Proteomes" id="UP001596106"/>
    </source>
</evidence>
<dbReference type="PROSITE" id="PS51257">
    <property type="entry name" value="PROKAR_LIPOPROTEIN"/>
    <property type="match status" value="1"/>
</dbReference>
<feature type="domain" description="Beta-lactamase-related" evidence="1">
    <location>
        <begin position="46"/>
        <end position="363"/>
    </location>
</feature>
<dbReference type="PANTHER" id="PTHR46825">
    <property type="entry name" value="D-ALANYL-D-ALANINE-CARBOXYPEPTIDASE/ENDOPEPTIDASE AMPH"/>
    <property type="match status" value="1"/>
</dbReference>
<comment type="caution">
    <text evidence="2">The sequence shown here is derived from an EMBL/GenBank/DDBJ whole genome shotgun (WGS) entry which is preliminary data.</text>
</comment>
<dbReference type="RefSeq" id="WP_379849815.1">
    <property type="nucleotide sequence ID" value="NZ_JBHSMA010000012.1"/>
</dbReference>
<dbReference type="Gene3D" id="3.40.710.10">
    <property type="entry name" value="DD-peptidase/beta-lactamase superfamily"/>
    <property type="match status" value="1"/>
</dbReference>